<sequence>MSKMFMPIKFNTTIILTPNELNKNFEASIIAKIKATLENSCSKHGYIKRDSIKIIKRSPGYIKEAHFNGNIAYDLNCIAEICNPAQDSIIKCVVKAKNNLGLLAIGKYEEMAILEVIIPKITSGILSDVNIDNINIGDEVNVIVCGKKFTLYDKMISIIGRIIKDKVSDDISVIEEDEDDSPSIDDEDAVDADAVDERDLYGADDVLNDDDELYDDAEDGEADDEEVMNVRKIIIDEDSGKTKGGEFSMFENDDDDAEEEDEEEADEEELDEEDDMDDVEDDVDEDLDFGGDDFD</sequence>
<proteinExistence type="predicted"/>
<dbReference type="AlphaFoldDB" id="A0A6C0K921"/>
<protein>
    <recommendedName>
        <fullName evidence="5">S1 motif domain-containing protein</fullName>
    </recommendedName>
</protein>
<dbReference type="Gene3D" id="3.30.1490.120">
    <property type="entry name" value="RNA polymerase Rpb7-like, N-terminal domain"/>
    <property type="match status" value="1"/>
</dbReference>
<feature type="compositionally biased region" description="Acidic residues" evidence="3">
    <location>
        <begin position="207"/>
        <end position="227"/>
    </location>
</feature>
<feature type="compositionally biased region" description="Basic and acidic residues" evidence="3">
    <location>
        <begin position="233"/>
        <end position="244"/>
    </location>
</feature>
<evidence type="ECO:0008006" key="5">
    <source>
        <dbReference type="Google" id="ProtNLM"/>
    </source>
</evidence>
<evidence type="ECO:0000256" key="3">
    <source>
        <dbReference type="SAM" id="MobiDB-lite"/>
    </source>
</evidence>
<name>A0A6C0K921_9ZZZZ</name>
<keyword evidence="1" id="KW-0240">DNA-directed RNA polymerase</keyword>
<dbReference type="EMBL" id="MN740822">
    <property type="protein sequence ID" value="QHU13586.1"/>
    <property type="molecule type" value="Genomic_DNA"/>
</dbReference>
<evidence type="ECO:0000313" key="4">
    <source>
        <dbReference type="EMBL" id="QHU13586.1"/>
    </source>
</evidence>
<accession>A0A6C0K921</accession>
<evidence type="ECO:0000256" key="2">
    <source>
        <dbReference type="ARBA" id="ARBA00023163"/>
    </source>
</evidence>
<feature type="region of interest" description="Disordered" evidence="3">
    <location>
        <begin position="207"/>
        <end position="295"/>
    </location>
</feature>
<reference evidence="4" key="1">
    <citation type="journal article" date="2020" name="Nature">
        <title>Giant virus diversity and host interactions through global metagenomics.</title>
        <authorList>
            <person name="Schulz F."/>
            <person name="Roux S."/>
            <person name="Paez-Espino D."/>
            <person name="Jungbluth S."/>
            <person name="Walsh D.A."/>
            <person name="Denef V.J."/>
            <person name="McMahon K.D."/>
            <person name="Konstantinidis K.T."/>
            <person name="Eloe-Fadrosh E.A."/>
            <person name="Kyrpides N.C."/>
            <person name="Woyke T."/>
        </authorList>
    </citation>
    <scope>NUCLEOTIDE SEQUENCE</scope>
    <source>
        <strain evidence="4">GVMAG-S-1101178-73</strain>
    </source>
</reference>
<organism evidence="4">
    <name type="scientific">viral metagenome</name>
    <dbReference type="NCBI Taxonomy" id="1070528"/>
    <lineage>
        <taxon>unclassified sequences</taxon>
        <taxon>metagenomes</taxon>
        <taxon>organismal metagenomes</taxon>
    </lineage>
</organism>
<evidence type="ECO:0000256" key="1">
    <source>
        <dbReference type="ARBA" id="ARBA00022478"/>
    </source>
</evidence>
<feature type="compositionally biased region" description="Acidic residues" evidence="3">
    <location>
        <begin position="251"/>
        <end position="295"/>
    </location>
</feature>
<dbReference type="InterPro" id="IPR036898">
    <property type="entry name" value="RNA_pol_Rpb7-like_N_sf"/>
</dbReference>
<keyword evidence="2" id="KW-0804">Transcription</keyword>
<dbReference type="GO" id="GO:0000428">
    <property type="term" value="C:DNA-directed RNA polymerase complex"/>
    <property type="evidence" value="ECO:0007669"/>
    <property type="project" value="UniProtKB-KW"/>
</dbReference>